<dbReference type="SMART" id="SM00512">
    <property type="entry name" value="Skp1"/>
    <property type="match status" value="1"/>
</dbReference>
<dbReference type="InterPro" id="IPR016897">
    <property type="entry name" value="SKP1"/>
</dbReference>
<dbReference type="CDD" id="cd18322">
    <property type="entry name" value="BTB_POZ_SKP1"/>
    <property type="match status" value="1"/>
</dbReference>
<dbReference type="PANTHER" id="PTHR11165">
    <property type="entry name" value="SKP1"/>
    <property type="match status" value="1"/>
</dbReference>
<comment type="caution">
    <text evidence="7">The sequence shown here is derived from an EMBL/GenBank/DDBJ whole genome shotgun (WGS) entry which is preliminary data.</text>
</comment>
<dbReference type="SUPFAM" id="SSF54695">
    <property type="entry name" value="POZ domain"/>
    <property type="match status" value="1"/>
</dbReference>
<organism evidence="7 8">
    <name type="scientific">Polyrhizophydium stewartii</name>
    <dbReference type="NCBI Taxonomy" id="2732419"/>
    <lineage>
        <taxon>Eukaryota</taxon>
        <taxon>Fungi</taxon>
        <taxon>Fungi incertae sedis</taxon>
        <taxon>Chytridiomycota</taxon>
        <taxon>Chytridiomycota incertae sedis</taxon>
        <taxon>Chytridiomycetes</taxon>
        <taxon>Rhizophydiales</taxon>
        <taxon>Rhizophydiales incertae sedis</taxon>
        <taxon>Polyrhizophydium</taxon>
    </lineage>
</organism>
<evidence type="ECO:0000256" key="4">
    <source>
        <dbReference type="SAM" id="MobiDB-lite"/>
    </source>
</evidence>
<evidence type="ECO:0000256" key="1">
    <source>
        <dbReference type="ARBA" id="ARBA00009993"/>
    </source>
</evidence>
<reference evidence="7 8" key="1">
    <citation type="submission" date="2023-09" db="EMBL/GenBank/DDBJ databases">
        <title>Pangenome analysis of Batrachochytrium dendrobatidis and related Chytrids.</title>
        <authorList>
            <person name="Yacoub M.N."/>
            <person name="Stajich J.E."/>
            <person name="James T.Y."/>
        </authorList>
    </citation>
    <scope>NUCLEOTIDE SEQUENCE [LARGE SCALE GENOMIC DNA]</scope>
    <source>
        <strain evidence="7 8">JEL0888</strain>
    </source>
</reference>
<dbReference type="EMBL" id="JADGIZ020000032">
    <property type="protein sequence ID" value="KAL2914600.1"/>
    <property type="molecule type" value="Genomic_DNA"/>
</dbReference>
<keyword evidence="2 3" id="KW-0833">Ubl conjugation pathway</keyword>
<dbReference type="InterPro" id="IPR036296">
    <property type="entry name" value="SKP1-like_dim_sf"/>
</dbReference>
<dbReference type="InterPro" id="IPR011333">
    <property type="entry name" value="SKP1/BTB/POZ_sf"/>
</dbReference>
<dbReference type="PIRSF" id="PIRSF028729">
    <property type="entry name" value="E3_ubiquit_lig_SCF_Skp"/>
    <property type="match status" value="1"/>
</dbReference>
<evidence type="ECO:0000256" key="2">
    <source>
        <dbReference type="ARBA" id="ARBA00022786"/>
    </source>
</evidence>
<dbReference type="Pfam" id="PF03931">
    <property type="entry name" value="Skp1_POZ"/>
    <property type="match status" value="1"/>
</dbReference>
<gene>
    <name evidence="7" type="primary">FPAB1</name>
    <name evidence="7" type="ORF">HK105_205951</name>
</gene>
<comment type="similarity">
    <text evidence="1 3">Belongs to the SKP1 family.</text>
</comment>
<dbReference type="InterPro" id="IPR016072">
    <property type="entry name" value="Skp1_comp_dimer"/>
</dbReference>
<evidence type="ECO:0000259" key="5">
    <source>
        <dbReference type="Pfam" id="PF01466"/>
    </source>
</evidence>
<accession>A0ABR4N567</accession>
<keyword evidence="8" id="KW-1185">Reference proteome</keyword>
<comment type="subunit">
    <text evidence="3">Component of the SCF (SKP1-CUL1-F-box protein) E3 ubiquitin ligase complexes.</text>
</comment>
<proteinExistence type="inferred from homology"/>
<feature type="domain" description="SKP1 component dimerisation" evidence="5">
    <location>
        <begin position="110"/>
        <end position="157"/>
    </location>
</feature>
<dbReference type="Gene3D" id="3.30.710.10">
    <property type="entry name" value="Potassium Channel Kv1.1, Chain A"/>
    <property type="match status" value="1"/>
</dbReference>
<evidence type="ECO:0000313" key="8">
    <source>
        <dbReference type="Proteomes" id="UP001527925"/>
    </source>
</evidence>
<dbReference type="InterPro" id="IPR001232">
    <property type="entry name" value="SKP1-like"/>
</dbReference>
<dbReference type="Pfam" id="PF01466">
    <property type="entry name" value="Skp1"/>
    <property type="match status" value="1"/>
</dbReference>
<protein>
    <recommendedName>
        <fullName evidence="3">E3 ubiquitin ligase complex SCF subunit</fullName>
    </recommendedName>
</protein>
<comment type="function">
    <text evidence="3">Essential component of the SCF (SKP1-CUL1-F-box protein) E3 ubiquitin ligase complexes, which mediate the ubiquitination and subsequent proteasomal degradation of target proteins.</text>
</comment>
<dbReference type="SUPFAM" id="SSF81382">
    <property type="entry name" value="Skp1 dimerisation domain-like"/>
    <property type="match status" value="1"/>
</dbReference>
<keyword evidence="7" id="KW-0436">Ligase</keyword>
<dbReference type="InterPro" id="IPR016073">
    <property type="entry name" value="Skp1_comp_POZ"/>
</dbReference>
<comment type="pathway">
    <text evidence="3">Protein modification; protein ubiquitination.</text>
</comment>
<feature type="domain" description="SKP1 component POZ" evidence="6">
    <location>
        <begin position="1"/>
        <end position="62"/>
    </location>
</feature>
<evidence type="ECO:0000256" key="3">
    <source>
        <dbReference type="PIRNR" id="PIRNR028729"/>
    </source>
</evidence>
<sequence length="160" mass="18068">MVKLSSSDGREFVVAKEVACQSVLIKNMLEDLGEDSDAPIPLPNVSGPVLEKVIEYATHHKDDAPPPPEDDSKNITKSSEDIEEWDKEFINVDQGTLFEIILAANYLDMKGLLDLGCKTVANMIKGKTVEEIRKTFNIVNDFTPEEEEQIRKENEWCEDR</sequence>
<feature type="region of interest" description="Disordered" evidence="4">
    <location>
        <begin position="58"/>
        <end position="80"/>
    </location>
</feature>
<dbReference type="Proteomes" id="UP001527925">
    <property type="component" value="Unassembled WGS sequence"/>
</dbReference>
<name>A0ABR4N567_9FUNG</name>
<evidence type="ECO:0000259" key="6">
    <source>
        <dbReference type="Pfam" id="PF03931"/>
    </source>
</evidence>
<dbReference type="GO" id="GO:0016874">
    <property type="term" value="F:ligase activity"/>
    <property type="evidence" value="ECO:0007669"/>
    <property type="project" value="UniProtKB-KW"/>
</dbReference>
<evidence type="ECO:0000313" key="7">
    <source>
        <dbReference type="EMBL" id="KAL2914600.1"/>
    </source>
</evidence>